<dbReference type="EMBL" id="QKZI01000007">
    <property type="protein sequence ID" value="PZX03073.1"/>
    <property type="molecule type" value="Genomic_DNA"/>
</dbReference>
<name>A0A2W7MFH1_9BACI</name>
<keyword evidence="2" id="KW-1185">Reference proteome</keyword>
<protein>
    <recommendedName>
        <fullName evidence="3">Gas vesicle protein</fullName>
    </recommendedName>
</protein>
<evidence type="ECO:0000313" key="1">
    <source>
        <dbReference type="EMBL" id="PZX03073.1"/>
    </source>
</evidence>
<dbReference type="RefSeq" id="WP_111440238.1">
    <property type="nucleotide sequence ID" value="NZ_QKZI01000007.1"/>
</dbReference>
<evidence type="ECO:0008006" key="3">
    <source>
        <dbReference type="Google" id="ProtNLM"/>
    </source>
</evidence>
<gene>
    <name evidence="1" type="ORF">C7437_10726</name>
</gene>
<comment type="caution">
    <text evidence="1">The sequence shown here is derived from an EMBL/GenBank/DDBJ whole genome shotgun (WGS) entry which is preliminary data.</text>
</comment>
<reference evidence="1 2" key="1">
    <citation type="submission" date="2018-06" db="EMBL/GenBank/DDBJ databases">
        <title>Genomic Encyclopedia of Type Strains, Phase IV (KMG-IV): sequencing the most valuable type-strain genomes for metagenomic binning, comparative biology and taxonomic classification.</title>
        <authorList>
            <person name="Goeker M."/>
        </authorList>
    </citation>
    <scope>NUCLEOTIDE SEQUENCE [LARGE SCALE GENOMIC DNA]</scope>
    <source>
        <strain evidence="1 2">DSM 5</strain>
    </source>
</reference>
<accession>A0A2W7MFH1</accession>
<proteinExistence type="predicted"/>
<organism evidence="1 2">
    <name type="scientific">Psychrobacillus insolitus</name>
    <dbReference type="NCBI Taxonomy" id="1461"/>
    <lineage>
        <taxon>Bacteria</taxon>
        <taxon>Bacillati</taxon>
        <taxon>Bacillota</taxon>
        <taxon>Bacilli</taxon>
        <taxon>Bacillales</taxon>
        <taxon>Bacillaceae</taxon>
        <taxon>Psychrobacillus</taxon>
    </lineage>
</organism>
<sequence>MSENKLVKGIIYGAIVGGTLTLLDRKTRDSVVNKTRYVRNEIRYYSNNRAELKNTVDSQITKWTSVYNQFAADATYLSQKVGEVKEMTPQVKTLITDTKDAFTQSKDEYKSIVVPDPEPTSIFEEKK</sequence>
<dbReference type="OrthoDB" id="2353585at2"/>
<dbReference type="AlphaFoldDB" id="A0A2W7MFH1"/>
<dbReference type="Proteomes" id="UP000248646">
    <property type="component" value="Unassembled WGS sequence"/>
</dbReference>
<evidence type="ECO:0000313" key="2">
    <source>
        <dbReference type="Proteomes" id="UP000248646"/>
    </source>
</evidence>